<reference evidence="1 2" key="1">
    <citation type="submission" date="2020-08" db="EMBL/GenBank/DDBJ databases">
        <title>A Genomic Blueprint of the Chicken Gut Microbiome.</title>
        <authorList>
            <person name="Gilroy R."/>
            <person name="Ravi A."/>
            <person name="Getino M."/>
            <person name="Pursley I."/>
            <person name="Horton D.L."/>
            <person name="Alikhan N.-F."/>
            <person name="Baker D."/>
            <person name="Gharbi K."/>
            <person name="Hall N."/>
            <person name="Watson M."/>
            <person name="Adriaenssens E.M."/>
            <person name="Foster-Nyarko E."/>
            <person name="Jarju S."/>
            <person name="Secka A."/>
            <person name="Antonio M."/>
            <person name="Oren A."/>
            <person name="Chaudhuri R."/>
            <person name="La Ragione R.M."/>
            <person name="Hildebrand F."/>
            <person name="Pallen M.J."/>
        </authorList>
    </citation>
    <scope>NUCLEOTIDE SEQUENCE [LARGE SCALE GENOMIC DNA]</scope>
    <source>
        <strain evidence="1 2">Sa4CUA1</strain>
    </source>
</reference>
<evidence type="ECO:0000313" key="2">
    <source>
        <dbReference type="Proteomes" id="UP000641803"/>
    </source>
</evidence>
<organism evidence="1 2">
    <name type="scientific">Oerskovia rustica</name>
    <dbReference type="NCBI Taxonomy" id="2762237"/>
    <lineage>
        <taxon>Bacteria</taxon>
        <taxon>Bacillati</taxon>
        <taxon>Actinomycetota</taxon>
        <taxon>Actinomycetes</taxon>
        <taxon>Micrococcales</taxon>
        <taxon>Cellulomonadaceae</taxon>
        <taxon>Oerskovia</taxon>
    </lineage>
</organism>
<evidence type="ECO:0000313" key="1">
    <source>
        <dbReference type="EMBL" id="MBD7949613.1"/>
    </source>
</evidence>
<accession>A0ABR8RPB8</accession>
<dbReference type="Proteomes" id="UP000641803">
    <property type="component" value="Unassembled WGS sequence"/>
</dbReference>
<dbReference type="RefSeq" id="WP_191795020.1">
    <property type="nucleotide sequence ID" value="NZ_JACSQQ010000005.1"/>
</dbReference>
<proteinExistence type="predicted"/>
<dbReference type="EMBL" id="JACSQQ010000005">
    <property type="protein sequence ID" value="MBD7949613.1"/>
    <property type="molecule type" value="Genomic_DNA"/>
</dbReference>
<name>A0ABR8RPB8_9CELL</name>
<keyword evidence="2" id="KW-1185">Reference proteome</keyword>
<gene>
    <name evidence="1" type="ORF">H9652_04210</name>
</gene>
<sequence>MRDHAHRAYRDVAVALTWVATDPKTQTPKRMNELGPWWQAVAGTETSSGRYTPCDIEGDAHRSYPKGRCGACRADELAADDHTPTPAPAPIPAAYAGGANLVRQAAGLPIKEHA</sequence>
<protein>
    <submittedName>
        <fullName evidence="1">Uncharacterized protein</fullName>
    </submittedName>
</protein>
<comment type="caution">
    <text evidence="1">The sequence shown here is derived from an EMBL/GenBank/DDBJ whole genome shotgun (WGS) entry which is preliminary data.</text>
</comment>